<evidence type="ECO:0000256" key="2">
    <source>
        <dbReference type="PROSITE-ProRule" id="PRU00335"/>
    </source>
</evidence>
<evidence type="ECO:0000313" key="5">
    <source>
        <dbReference type="Proteomes" id="UP000885826"/>
    </source>
</evidence>
<dbReference type="Gene3D" id="1.10.10.60">
    <property type="entry name" value="Homeodomain-like"/>
    <property type="match status" value="1"/>
</dbReference>
<reference evidence="4" key="1">
    <citation type="journal article" date="2020" name="mSystems">
        <title>Genome- and Community-Level Interaction Insights into Carbon Utilization and Element Cycling Functions of Hydrothermarchaeota in Hydrothermal Sediment.</title>
        <authorList>
            <person name="Zhou Z."/>
            <person name="Liu Y."/>
            <person name="Xu W."/>
            <person name="Pan J."/>
            <person name="Luo Z.H."/>
            <person name="Li M."/>
        </authorList>
    </citation>
    <scope>NUCLEOTIDE SEQUENCE</scope>
    <source>
        <strain evidence="4">HyVt-388</strain>
    </source>
</reference>
<name>A0A9C9ENM0_UNCW3</name>
<dbReference type="PROSITE" id="PS01081">
    <property type="entry name" value="HTH_TETR_1"/>
    <property type="match status" value="1"/>
</dbReference>
<evidence type="ECO:0000256" key="1">
    <source>
        <dbReference type="ARBA" id="ARBA00023125"/>
    </source>
</evidence>
<dbReference type="Pfam" id="PF17932">
    <property type="entry name" value="TetR_C_24"/>
    <property type="match status" value="1"/>
</dbReference>
<dbReference type="InterPro" id="IPR001647">
    <property type="entry name" value="HTH_TetR"/>
</dbReference>
<feature type="DNA-binding region" description="H-T-H motif" evidence="2">
    <location>
        <begin position="29"/>
        <end position="48"/>
    </location>
</feature>
<evidence type="ECO:0000313" key="4">
    <source>
        <dbReference type="EMBL" id="HEC79310.1"/>
    </source>
</evidence>
<dbReference type="PROSITE" id="PS50977">
    <property type="entry name" value="HTH_TETR_2"/>
    <property type="match status" value="1"/>
</dbReference>
<feature type="domain" description="HTH tetR-type" evidence="3">
    <location>
        <begin position="6"/>
        <end position="66"/>
    </location>
</feature>
<dbReference type="InterPro" id="IPR023772">
    <property type="entry name" value="DNA-bd_HTH_TetR-type_CS"/>
</dbReference>
<dbReference type="InterPro" id="IPR036271">
    <property type="entry name" value="Tet_transcr_reg_TetR-rel_C_sf"/>
</dbReference>
<sequence>MKKRETTVRHKIIKCALRIFSKKGYFRTTVEDIARAAHIAKGTVYLYFNDKESIYIAAINEHLNNATALFNRIAVQPGSATEKMNRISESFVNYLEKMKVSHPMFTFENIHLSSKVLKKLKQIITPRLTEMTKSLSRIIKQGIEQGEFREVDPDVAAFYFLVTMRTVFLGNLIIPEADFGSEVVLQLFFEGLKQRR</sequence>
<comment type="caution">
    <text evidence="4">The sequence shown here is derived from an EMBL/GenBank/DDBJ whole genome shotgun (WGS) entry which is preliminary data.</text>
</comment>
<evidence type="ECO:0000259" key="3">
    <source>
        <dbReference type="PROSITE" id="PS50977"/>
    </source>
</evidence>
<dbReference type="EMBL" id="DRIG01000095">
    <property type="protein sequence ID" value="HEC79310.1"/>
    <property type="molecule type" value="Genomic_DNA"/>
</dbReference>
<dbReference type="Gene3D" id="1.10.357.10">
    <property type="entry name" value="Tetracycline Repressor, domain 2"/>
    <property type="match status" value="1"/>
</dbReference>
<dbReference type="GO" id="GO:0003677">
    <property type="term" value="F:DNA binding"/>
    <property type="evidence" value="ECO:0007669"/>
    <property type="project" value="UniProtKB-UniRule"/>
</dbReference>
<dbReference type="Pfam" id="PF00440">
    <property type="entry name" value="TetR_N"/>
    <property type="match status" value="1"/>
</dbReference>
<accession>A0A9C9ENM0</accession>
<dbReference type="PRINTS" id="PR00455">
    <property type="entry name" value="HTHTETR"/>
</dbReference>
<dbReference type="AlphaFoldDB" id="A0A9C9ENM0"/>
<dbReference type="SUPFAM" id="SSF46689">
    <property type="entry name" value="Homeodomain-like"/>
    <property type="match status" value="1"/>
</dbReference>
<dbReference type="SUPFAM" id="SSF48498">
    <property type="entry name" value="Tetracyclin repressor-like, C-terminal domain"/>
    <property type="match status" value="1"/>
</dbReference>
<protein>
    <submittedName>
        <fullName evidence="4">TetR/AcrR family transcriptional regulator</fullName>
    </submittedName>
</protein>
<keyword evidence="1 2" id="KW-0238">DNA-binding</keyword>
<dbReference type="Proteomes" id="UP000885826">
    <property type="component" value="Unassembled WGS sequence"/>
</dbReference>
<dbReference type="InterPro" id="IPR041490">
    <property type="entry name" value="KstR2_TetR_C"/>
</dbReference>
<dbReference type="InterPro" id="IPR009057">
    <property type="entry name" value="Homeodomain-like_sf"/>
</dbReference>
<dbReference type="PANTHER" id="PTHR43479:SF11">
    <property type="entry name" value="ACREF_ENVCD OPERON REPRESSOR-RELATED"/>
    <property type="match status" value="1"/>
</dbReference>
<gene>
    <name evidence="4" type="ORF">ENI34_09285</name>
</gene>
<organism evidence="4 5">
    <name type="scientific">candidate division WOR-3 bacterium</name>
    <dbReference type="NCBI Taxonomy" id="2052148"/>
    <lineage>
        <taxon>Bacteria</taxon>
        <taxon>Bacteria division WOR-3</taxon>
    </lineage>
</organism>
<dbReference type="PANTHER" id="PTHR43479">
    <property type="entry name" value="ACREF/ENVCD OPERON REPRESSOR-RELATED"/>
    <property type="match status" value="1"/>
</dbReference>
<proteinExistence type="predicted"/>
<dbReference type="InterPro" id="IPR050624">
    <property type="entry name" value="HTH-type_Tx_Regulator"/>
</dbReference>